<name>A0A183UP27_TOXCA</name>
<keyword evidence="2" id="KW-1185">Reference proteome</keyword>
<dbReference type="EMBL" id="UYWY01020438">
    <property type="protein sequence ID" value="VDM41572.1"/>
    <property type="molecule type" value="Genomic_DNA"/>
</dbReference>
<sequence>MYSSSVGCSSLLLSFDDYIVKSSVPVLDMPKLRRKVRRANKAAEKRCRDSAIECHFYNIRGVNVGEPQQFAIPEADLEHLRNMATNRKERTYVQRNVCHGIIVKTHQSLPYNAEILKHISSATLYTGIPPGTCSSIAVRDSIAHDQFVLPQHIMRKCAVKEARHHRSV</sequence>
<reference evidence="1 2" key="2">
    <citation type="submission" date="2018-11" db="EMBL/GenBank/DDBJ databases">
        <authorList>
            <consortium name="Pathogen Informatics"/>
        </authorList>
    </citation>
    <scope>NUCLEOTIDE SEQUENCE [LARGE SCALE GENOMIC DNA]</scope>
</reference>
<dbReference type="WBParaSite" id="TCNE_0001024701-mRNA-1">
    <property type="protein sequence ID" value="TCNE_0001024701-mRNA-1"/>
    <property type="gene ID" value="TCNE_0001024701"/>
</dbReference>
<organism evidence="2 3">
    <name type="scientific">Toxocara canis</name>
    <name type="common">Canine roundworm</name>
    <dbReference type="NCBI Taxonomy" id="6265"/>
    <lineage>
        <taxon>Eukaryota</taxon>
        <taxon>Metazoa</taxon>
        <taxon>Ecdysozoa</taxon>
        <taxon>Nematoda</taxon>
        <taxon>Chromadorea</taxon>
        <taxon>Rhabditida</taxon>
        <taxon>Spirurina</taxon>
        <taxon>Ascaridomorpha</taxon>
        <taxon>Ascaridoidea</taxon>
        <taxon>Toxocaridae</taxon>
        <taxon>Toxocara</taxon>
    </lineage>
</organism>
<dbReference type="AlphaFoldDB" id="A0A183UP27"/>
<reference evidence="3" key="1">
    <citation type="submission" date="2016-06" db="UniProtKB">
        <authorList>
            <consortium name="WormBaseParasite"/>
        </authorList>
    </citation>
    <scope>IDENTIFICATION</scope>
</reference>
<evidence type="ECO:0000313" key="2">
    <source>
        <dbReference type="Proteomes" id="UP000050794"/>
    </source>
</evidence>
<gene>
    <name evidence="1" type="ORF">TCNE_LOCUS10251</name>
</gene>
<protein>
    <submittedName>
        <fullName evidence="3">BZIP domain-containing protein</fullName>
    </submittedName>
</protein>
<proteinExistence type="predicted"/>
<evidence type="ECO:0000313" key="3">
    <source>
        <dbReference type="WBParaSite" id="TCNE_0001024701-mRNA-1"/>
    </source>
</evidence>
<accession>A0A183UP27</accession>
<dbReference type="Proteomes" id="UP000050794">
    <property type="component" value="Unassembled WGS sequence"/>
</dbReference>
<evidence type="ECO:0000313" key="1">
    <source>
        <dbReference type="EMBL" id="VDM41572.1"/>
    </source>
</evidence>